<comment type="caution">
    <text evidence="3">The sequence shown here is derived from an EMBL/GenBank/DDBJ whole genome shotgun (WGS) entry which is preliminary data.</text>
</comment>
<dbReference type="Proteomes" id="UP000812440">
    <property type="component" value="Chromosome 6"/>
</dbReference>
<dbReference type="PANTHER" id="PTHR13166:SF7">
    <property type="entry name" value="LYR MOTIF-CONTAINING PROTEIN 4"/>
    <property type="match status" value="1"/>
</dbReference>
<evidence type="ECO:0000259" key="2">
    <source>
        <dbReference type="Pfam" id="PF05347"/>
    </source>
</evidence>
<dbReference type="PANTHER" id="PTHR13166">
    <property type="entry name" value="PROTEIN C6ORF149"/>
    <property type="match status" value="1"/>
</dbReference>
<organism evidence="3 4">
    <name type="scientific">Hymenochirus boettgeri</name>
    <name type="common">Congo dwarf clawed frog</name>
    <dbReference type="NCBI Taxonomy" id="247094"/>
    <lineage>
        <taxon>Eukaryota</taxon>
        <taxon>Metazoa</taxon>
        <taxon>Chordata</taxon>
        <taxon>Craniata</taxon>
        <taxon>Vertebrata</taxon>
        <taxon>Euteleostomi</taxon>
        <taxon>Amphibia</taxon>
        <taxon>Batrachia</taxon>
        <taxon>Anura</taxon>
        <taxon>Pipoidea</taxon>
        <taxon>Pipidae</taxon>
        <taxon>Pipinae</taxon>
        <taxon>Hymenochirus</taxon>
    </lineage>
</organism>
<evidence type="ECO:0000313" key="4">
    <source>
        <dbReference type="Proteomes" id="UP000812440"/>
    </source>
</evidence>
<dbReference type="InterPro" id="IPR051522">
    <property type="entry name" value="ISC_assembly_LYR"/>
</dbReference>
<dbReference type="CDD" id="cd20264">
    <property type="entry name" value="Complex1_LYR_LYRM4"/>
    <property type="match status" value="1"/>
</dbReference>
<protein>
    <recommendedName>
        <fullName evidence="2">Complex 1 LYR protein domain-containing protein</fullName>
    </recommendedName>
</protein>
<evidence type="ECO:0000256" key="1">
    <source>
        <dbReference type="ARBA" id="ARBA00009508"/>
    </source>
</evidence>
<accession>A0A8T2JII8</accession>
<dbReference type="GO" id="GO:0016226">
    <property type="term" value="P:iron-sulfur cluster assembly"/>
    <property type="evidence" value="ECO:0007669"/>
    <property type="project" value="InterPro"/>
</dbReference>
<dbReference type="EMBL" id="JAACNH010000005">
    <property type="protein sequence ID" value="KAG8442431.1"/>
    <property type="molecule type" value="Genomic_DNA"/>
</dbReference>
<dbReference type="OrthoDB" id="275715at2759"/>
<sequence length="97" mass="11376">MAVSSRSQVLSLYKIMLRESQKFNAYNYRTYAIRRIRDAFREKKNVDNINEIKFLVGRATENLNVIRRQEIVERMVPLKYAFNASHCVGGDLSLIYA</sequence>
<name>A0A8T2JII8_9PIPI</name>
<dbReference type="Pfam" id="PF05347">
    <property type="entry name" value="Complex1_LYR"/>
    <property type="match status" value="1"/>
</dbReference>
<comment type="similarity">
    <text evidence="1">Belongs to the complex I LYR family.</text>
</comment>
<dbReference type="InterPro" id="IPR045297">
    <property type="entry name" value="Complex1_LYR_LYRM4"/>
</dbReference>
<gene>
    <name evidence="3" type="ORF">GDO86_011277</name>
</gene>
<dbReference type="InterPro" id="IPR008011">
    <property type="entry name" value="Complex1_LYR_dom"/>
</dbReference>
<proteinExistence type="inferred from homology"/>
<dbReference type="GO" id="GO:1990221">
    <property type="term" value="C:L-cysteine desulfurase complex"/>
    <property type="evidence" value="ECO:0007669"/>
    <property type="project" value="TreeGrafter"/>
</dbReference>
<reference evidence="3" key="1">
    <citation type="thesis" date="2020" institute="ProQuest LLC" country="789 East Eisenhower Parkway, Ann Arbor, MI, USA">
        <title>Comparative Genomics and Chromosome Evolution.</title>
        <authorList>
            <person name="Mudd A.B."/>
        </authorList>
    </citation>
    <scope>NUCLEOTIDE SEQUENCE</scope>
    <source>
        <strain evidence="3">Female2</strain>
        <tissue evidence="3">Blood</tissue>
    </source>
</reference>
<dbReference type="GO" id="GO:0005739">
    <property type="term" value="C:mitochondrion"/>
    <property type="evidence" value="ECO:0007669"/>
    <property type="project" value="TreeGrafter"/>
</dbReference>
<keyword evidence="4" id="KW-1185">Reference proteome</keyword>
<feature type="domain" description="Complex 1 LYR protein" evidence="2">
    <location>
        <begin position="8"/>
        <end position="64"/>
    </location>
</feature>
<dbReference type="AlphaFoldDB" id="A0A8T2JII8"/>
<evidence type="ECO:0000313" key="3">
    <source>
        <dbReference type="EMBL" id="KAG8442431.1"/>
    </source>
</evidence>